<dbReference type="InterPro" id="IPR011989">
    <property type="entry name" value="ARM-like"/>
</dbReference>
<feature type="region of interest" description="Disordered" evidence="10">
    <location>
        <begin position="299"/>
        <end position="325"/>
    </location>
</feature>
<keyword evidence="5" id="KW-0677">Repeat</keyword>
<dbReference type="Pfam" id="PF03810">
    <property type="entry name" value="IBN_N"/>
    <property type="match status" value="1"/>
</dbReference>
<dbReference type="InterPro" id="IPR034085">
    <property type="entry name" value="TOG"/>
</dbReference>
<evidence type="ECO:0000256" key="2">
    <source>
        <dbReference type="ARBA" id="ARBA00004496"/>
    </source>
</evidence>
<dbReference type="Pfam" id="PF02985">
    <property type="entry name" value="HEAT"/>
    <property type="match status" value="1"/>
</dbReference>
<dbReference type="InterPro" id="IPR016024">
    <property type="entry name" value="ARM-type_fold"/>
</dbReference>
<dbReference type="GO" id="GO:0006606">
    <property type="term" value="P:protein import into nucleus"/>
    <property type="evidence" value="ECO:0007669"/>
    <property type="project" value="InterPro"/>
</dbReference>
<evidence type="ECO:0000256" key="3">
    <source>
        <dbReference type="ARBA" id="ARBA00022448"/>
    </source>
</evidence>
<reference evidence="12" key="2">
    <citation type="submission" date="2025-09" db="UniProtKB">
        <authorList>
            <consortium name="Ensembl"/>
        </authorList>
    </citation>
    <scope>IDENTIFICATION</scope>
</reference>
<keyword evidence="4" id="KW-0963">Cytoplasm</keyword>
<evidence type="ECO:0000256" key="9">
    <source>
        <dbReference type="PROSITE-ProRule" id="PRU00103"/>
    </source>
</evidence>
<dbReference type="PANTHER" id="PTHR10527">
    <property type="entry name" value="IMPORTIN BETA"/>
    <property type="match status" value="1"/>
</dbReference>
<keyword evidence="7" id="KW-0007">Acetylation</keyword>
<organism evidence="12 13">
    <name type="scientific">Oncorhynchus tshawytscha</name>
    <name type="common">Chinook salmon</name>
    <name type="synonym">Salmo tshawytscha</name>
    <dbReference type="NCBI Taxonomy" id="74940"/>
    <lineage>
        <taxon>Eukaryota</taxon>
        <taxon>Metazoa</taxon>
        <taxon>Chordata</taxon>
        <taxon>Craniata</taxon>
        <taxon>Vertebrata</taxon>
        <taxon>Euteleostomi</taxon>
        <taxon>Actinopterygii</taxon>
        <taxon>Neopterygii</taxon>
        <taxon>Teleostei</taxon>
        <taxon>Protacanthopterygii</taxon>
        <taxon>Salmoniformes</taxon>
        <taxon>Salmonidae</taxon>
        <taxon>Salmoninae</taxon>
        <taxon>Oncorhynchus</taxon>
    </lineage>
</organism>
<sequence length="1042" mass="114742">MSGELEQILLQLTQPDNAIIQQATAQLKLAFKDPAIIPALCAVMTGSQNSQIRQSAAVMLRMRVKKHWKKISPDHRESLKAVVLQAFQQETEHTVRHSLSQLSAVMVKHETPDRWPALFTLLNQSTKSNNPMDRQVGLLLLSKVVESNPEPFKPHYRQLLQLFGTVLRDLDNPTAMYYSILTLTAMTAYTGTEEMNLMRSLIPTLIIALRHLIKADQDQASEAMEVFDELMESEVSIMVPHITEIVHFCLEVRTRNTTLTDSLRVKALSCIAFLIRLKSKTVLKQKLLNPILQTVFPVLSAAPPPGEEDPEDEENSNEDDTDNESPKHFAAQVIDTMALHMPPEKLFHQLMPLTQACLASDNPYERKAGLMCLAVLAEGCADHIRTKMLSSMLQTVCQSLSDSNQVVRSAGLFALGQFSEHLQPEVSKYCAELMPLLLGYMSALNQAKIGHVTKAFYALENFLENLGSEIEPYLPTLMETMLSALSNAENLKLKELAVSAIGAIANAAKEKLVPYFLPVIESLKGFLTDTRDEMRSLQTQALDTLSVLARTIGKEVFSPLAAECVQLGLNLTNAIDDPDLRRCTYSLFSAVSTVSPDCLNPHLTAITTIMLLSLKSTEGVTVSQWDKTFVLLDDDDDDEAQGDTILDEEGTDNVDPDIAGFSVENAYIDEKEDTCDALGEISVCVCGFAFVSLTMHSVSPSPQFPHEDVRRAAFVAMGQFCRAQHKVWQENPTEADHQALQKLLGVVLPSFLEAVHSERERQVVMGVLEAMNAVLKACQGEALQSPGRLQEISQPLTPSPVPLQTVCQDGGGDEADDEEQQAEYDAMLQEFAGEGIPLLASAVPAETFQPYLNELLPLIMNKLSYTVADRSFSVGTLGEILQSLVNVSGGRACAGKLSNQLLPVLVAGVRDSDSEVRNNSVFALGALAQAAGPLVARDYPMMLSLFSNLLSKEQDRRVIDNLCAALCRMIMSNMEGVPLEQVLSMHIHSWDVIPGLCLLETQNTLVMLLRDVAQRHSKEFEVAMKSLPAEQKMKLTGAVSQS</sequence>
<feature type="domain" description="Importin N-terminal" evidence="11">
    <location>
        <begin position="23"/>
        <end position="89"/>
    </location>
</feature>
<comment type="subcellular location">
    <subcellularLocation>
        <location evidence="2">Cytoplasm</location>
    </subcellularLocation>
    <subcellularLocation>
        <location evidence="1">Nucleus</location>
    </subcellularLocation>
</comment>
<gene>
    <name evidence="12" type="primary">IPO4</name>
</gene>
<dbReference type="Proteomes" id="UP000694402">
    <property type="component" value="Unassembled WGS sequence"/>
</dbReference>
<dbReference type="PROSITE" id="PS50166">
    <property type="entry name" value="IMPORTIN_B_NT"/>
    <property type="match status" value="1"/>
</dbReference>
<dbReference type="Pfam" id="PF25780">
    <property type="entry name" value="TPR_IPO5"/>
    <property type="match status" value="1"/>
</dbReference>
<dbReference type="Gene3D" id="1.25.10.10">
    <property type="entry name" value="Leucine-rich Repeat Variant"/>
    <property type="match status" value="1"/>
</dbReference>
<evidence type="ECO:0000313" key="12">
    <source>
        <dbReference type="Ensembl" id="ENSOTSP00005010811.2"/>
    </source>
</evidence>
<name>A0A8C8CLM9_ONCTS</name>
<evidence type="ECO:0000256" key="5">
    <source>
        <dbReference type="ARBA" id="ARBA00022737"/>
    </source>
</evidence>
<evidence type="ECO:0000313" key="13">
    <source>
        <dbReference type="Proteomes" id="UP000694402"/>
    </source>
</evidence>
<evidence type="ECO:0000256" key="10">
    <source>
        <dbReference type="SAM" id="MobiDB-lite"/>
    </source>
</evidence>
<dbReference type="SMART" id="SM00913">
    <property type="entry name" value="IBN_N"/>
    <property type="match status" value="2"/>
</dbReference>
<dbReference type="GeneTree" id="ENSGT00550000075074"/>
<dbReference type="PROSITE" id="PS50077">
    <property type="entry name" value="HEAT_REPEAT"/>
    <property type="match status" value="1"/>
</dbReference>
<dbReference type="InterPro" id="IPR021133">
    <property type="entry name" value="HEAT_type_2"/>
</dbReference>
<dbReference type="InterPro" id="IPR058584">
    <property type="entry name" value="IMB1_TNPO1-like_TPR"/>
</dbReference>
<dbReference type="SMART" id="SM01349">
    <property type="entry name" value="TOG"/>
    <property type="match status" value="1"/>
</dbReference>
<dbReference type="Pfam" id="PF25574">
    <property type="entry name" value="TPR_IMB1"/>
    <property type="match status" value="1"/>
</dbReference>
<dbReference type="InterPro" id="IPR057672">
    <property type="entry name" value="TPR_IPO4/5"/>
</dbReference>
<dbReference type="InterPro" id="IPR040122">
    <property type="entry name" value="Importin_beta"/>
</dbReference>
<protein>
    <recommendedName>
        <fullName evidence="11">Importin N-terminal domain-containing protein</fullName>
    </recommendedName>
</protein>
<keyword evidence="6" id="KW-0653">Protein transport</keyword>
<dbReference type="SUPFAM" id="SSF48371">
    <property type="entry name" value="ARM repeat"/>
    <property type="match status" value="2"/>
</dbReference>
<dbReference type="AlphaFoldDB" id="A0A8C8CLM9"/>
<evidence type="ECO:0000256" key="6">
    <source>
        <dbReference type="ARBA" id="ARBA00022927"/>
    </source>
</evidence>
<reference evidence="12" key="1">
    <citation type="submission" date="2025-08" db="UniProtKB">
        <authorList>
            <consortium name="Ensembl"/>
        </authorList>
    </citation>
    <scope>IDENTIFICATION</scope>
</reference>
<proteinExistence type="predicted"/>
<keyword evidence="8" id="KW-0539">Nucleus</keyword>
<dbReference type="Ensembl" id="ENSOTST00005011925.2">
    <property type="protein sequence ID" value="ENSOTSP00005010811.2"/>
    <property type="gene ID" value="ENSOTSG00005005712.2"/>
</dbReference>
<dbReference type="InterPro" id="IPR001494">
    <property type="entry name" value="Importin-beta_N"/>
</dbReference>
<dbReference type="GO" id="GO:0005737">
    <property type="term" value="C:cytoplasm"/>
    <property type="evidence" value="ECO:0007669"/>
    <property type="project" value="UniProtKB-SubCell"/>
</dbReference>
<evidence type="ECO:0000256" key="8">
    <source>
        <dbReference type="ARBA" id="ARBA00023242"/>
    </source>
</evidence>
<dbReference type="InterPro" id="IPR000357">
    <property type="entry name" value="HEAT"/>
</dbReference>
<evidence type="ECO:0000256" key="1">
    <source>
        <dbReference type="ARBA" id="ARBA00004123"/>
    </source>
</evidence>
<evidence type="ECO:0000259" key="11">
    <source>
        <dbReference type="PROSITE" id="PS50166"/>
    </source>
</evidence>
<evidence type="ECO:0000256" key="7">
    <source>
        <dbReference type="ARBA" id="ARBA00022990"/>
    </source>
</evidence>
<evidence type="ECO:0000256" key="4">
    <source>
        <dbReference type="ARBA" id="ARBA00022490"/>
    </source>
</evidence>
<dbReference type="GO" id="GO:0005634">
    <property type="term" value="C:nucleus"/>
    <property type="evidence" value="ECO:0007669"/>
    <property type="project" value="UniProtKB-SubCell"/>
</dbReference>
<keyword evidence="13" id="KW-1185">Reference proteome</keyword>
<keyword evidence="3" id="KW-0813">Transport</keyword>
<accession>A0A8C8CLM9</accession>
<feature type="compositionally biased region" description="Acidic residues" evidence="10">
    <location>
        <begin position="306"/>
        <end position="323"/>
    </location>
</feature>
<dbReference type="GO" id="GO:0031267">
    <property type="term" value="F:small GTPase binding"/>
    <property type="evidence" value="ECO:0007669"/>
    <property type="project" value="InterPro"/>
</dbReference>
<feature type="repeat" description="HEAT" evidence="9">
    <location>
        <begin position="901"/>
        <end position="939"/>
    </location>
</feature>